<name>A0A1F4VJ14_UNCKA</name>
<dbReference type="Pfam" id="PF01476">
    <property type="entry name" value="LysM"/>
    <property type="match status" value="1"/>
</dbReference>
<keyword evidence="2" id="KW-0472">Membrane</keyword>
<comment type="caution">
    <text evidence="4">The sequence shown here is derived from an EMBL/GenBank/DDBJ whole genome shotgun (WGS) entry which is preliminary data.</text>
</comment>
<dbReference type="Gene3D" id="3.10.350.10">
    <property type="entry name" value="LysM domain"/>
    <property type="match status" value="1"/>
</dbReference>
<keyword evidence="2" id="KW-0812">Transmembrane</keyword>
<reference evidence="4 5" key="1">
    <citation type="journal article" date="2016" name="Nat. Commun.">
        <title>Thousands of microbial genomes shed light on interconnected biogeochemical processes in an aquifer system.</title>
        <authorList>
            <person name="Anantharaman K."/>
            <person name="Brown C.T."/>
            <person name="Hug L.A."/>
            <person name="Sharon I."/>
            <person name="Castelle C.J."/>
            <person name="Probst A.J."/>
            <person name="Thomas B.C."/>
            <person name="Singh A."/>
            <person name="Wilkins M.J."/>
            <person name="Karaoz U."/>
            <person name="Brodie E.L."/>
            <person name="Williams K.H."/>
            <person name="Hubbard S.S."/>
            <person name="Banfield J.F."/>
        </authorList>
    </citation>
    <scope>NUCLEOTIDE SEQUENCE [LARGE SCALE GENOMIC DNA]</scope>
</reference>
<organism evidence="4 5">
    <name type="scientific">candidate division WWE3 bacterium RIFCSPLOWO2_01_FULL_41_9</name>
    <dbReference type="NCBI Taxonomy" id="1802626"/>
    <lineage>
        <taxon>Bacteria</taxon>
        <taxon>Katanobacteria</taxon>
    </lineage>
</organism>
<proteinExistence type="predicted"/>
<dbReference type="Proteomes" id="UP000178346">
    <property type="component" value="Unassembled WGS sequence"/>
</dbReference>
<protein>
    <recommendedName>
        <fullName evidence="3">LysM domain-containing protein</fullName>
    </recommendedName>
</protein>
<evidence type="ECO:0000313" key="4">
    <source>
        <dbReference type="EMBL" id="OGC57296.1"/>
    </source>
</evidence>
<dbReference type="AlphaFoldDB" id="A0A1F4VJ14"/>
<dbReference type="SUPFAM" id="SSF54106">
    <property type="entry name" value="LysM domain"/>
    <property type="match status" value="1"/>
</dbReference>
<dbReference type="CDD" id="cd00118">
    <property type="entry name" value="LysM"/>
    <property type="match status" value="1"/>
</dbReference>
<evidence type="ECO:0000256" key="1">
    <source>
        <dbReference type="SAM" id="MobiDB-lite"/>
    </source>
</evidence>
<dbReference type="EMBL" id="MEVJ01000028">
    <property type="protein sequence ID" value="OGC57296.1"/>
    <property type="molecule type" value="Genomic_DNA"/>
</dbReference>
<dbReference type="PANTHER" id="PTHR34700:SF4">
    <property type="entry name" value="PHAGE-LIKE ELEMENT PBSX PROTEIN XKDP"/>
    <property type="match status" value="1"/>
</dbReference>
<accession>A0A1F4VJ14</accession>
<sequence length="161" mass="17388">MAQNGKTDERISRDTLALIIGGLFVLALVFAAYTYFNRGRDISETFTNRLEDILTDDTERDGESTGSESAEGGDQGTKDTGTTPGTGGPTEEWIATNYVQGDIKSGEYTVLRGDTLWEIAEAVYGDGTQWTRILEANSSKVGYLPNGQQALIITGQVLVIP</sequence>
<dbReference type="InterPro" id="IPR036779">
    <property type="entry name" value="LysM_dom_sf"/>
</dbReference>
<keyword evidence="2" id="KW-1133">Transmembrane helix</keyword>
<evidence type="ECO:0000259" key="3">
    <source>
        <dbReference type="PROSITE" id="PS51782"/>
    </source>
</evidence>
<evidence type="ECO:0000256" key="2">
    <source>
        <dbReference type="SAM" id="Phobius"/>
    </source>
</evidence>
<dbReference type="PANTHER" id="PTHR34700">
    <property type="entry name" value="POTASSIUM BINDING PROTEIN KBP"/>
    <property type="match status" value="1"/>
</dbReference>
<feature type="compositionally biased region" description="Low complexity" evidence="1">
    <location>
        <begin position="64"/>
        <end position="83"/>
    </location>
</feature>
<dbReference type="InterPro" id="IPR052196">
    <property type="entry name" value="Bact_Kbp"/>
</dbReference>
<feature type="domain" description="LysM" evidence="3">
    <location>
        <begin position="106"/>
        <end position="160"/>
    </location>
</feature>
<feature type="transmembrane region" description="Helical" evidence="2">
    <location>
        <begin position="16"/>
        <end position="36"/>
    </location>
</feature>
<dbReference type="InterPro" id="IPR018392">
    <property type="entry name" value="LysM"/>
</dbReference>
<dbReference type="PROSITE" id="PS51782">
    <property type="entry name" value="LYSM"/>
    <property type="match status" value="1"/>
</dbReference>
<feature type="region of interest" description="Disordered" evidence="1">
    <location>
        <begin position="53"/>
        <end position="92"/>
    </location>
</feature>
<dbReference type="SMART" id="SM00257">
    <property type="entry name" value="LysM"/>
    <property type="match status" value="1"/>
</dbReference>
<evidence type="ECO:0000313" key="5">
    <source>
        <dbReference type="Proteomes" id="UP000178346"/>
    </source>
</evidence>
<gene>
    <name evidence="4" type="ORF">A2976_00820</name>
</gene>